<comment type="caution">
    <text evidence="1">The sequence shown here is derived from an EMBL/GenBank/DDBJ whole genome shotgun (WGS) entry which is preliminary data.</text>
</comment>
<sequence length="321" mass="36122">MSDDFTRCRMMWLEQVFADKDMTSTMKEIAFHLSWHFNRKHFTSVGVLYAYPSYETLAGKANVTERTLTRVVTKLRERKHIETTEGRGRSKSLRYHAIIKPVAVPDAVEEPAVMLDKTRHECPVIEKKPDIGDTKTGHLEAVKVDTNVLRTSLNNPLNNSLSDTRSNDPAFEPFKAGWSLVVFDWLSKGSGRLPRPATAFLRDQIEKQGNRAIYLEHQAKHGWPDINRMFERPTALDASSLASGVGKMALEVEPVTTGSALWAEWQSEFERRGWPFPREAKGMCFPHGGPRMLDAFMSALAARQAGSANVVTLAGKAMRYA</sequence>
<gene>
    <name evidence="1" type="ORF">IPV26_00795</name>
</gene>
<evidence type="ECO:0000313" key="1">
    <source>
        <dbReference type="EMBL" id="MBO1038196.1"/>
    </source>
</evidence>
<protein>
    <submittedName>
        <fullName evidence="1">Helix-turn-helix domain-containing protein</fullName>
    </submittedName>
</protein>
<dbReference type="EMBL" id="JADIJS010000001">
    <property type="protein sequence ID" value="MBO1038196.1"/>
    <property type="molecule type" value="Genomic_DNA"/>
</dbReference>
<dbReference type="SUPFAM" id="SSF46785">
    <property type="entry name" value="Winged helix' DNA-binding domain"/>
    <property type="match status" value="1"/>
</dbReference>
<keyword evidence="2" id="KW-1185">Reference proteome</keyword>
<reference evidence="1 2" key="1">
    <citation type="submission" date="2020-10" db="EMBL/GenBank/DDBJ databases">
        <title>Genomic characterization of underground lake bacteria from Wind Cave National Park: Insight into the archetypical LuxI/LuxR and identification of LuxR solos.</title>
        <authorList>
            <person name="Wengert P.C."/>
            <person name="Savka M.A."/>
        </authorList>
    </citation>
    <scope>NUCLEOTIDE SEQUENCE [LARGE SCALE GENOMIC DNA]</scope>
    <source>
        <strain evidence="1 2">SD316</strain>
    </source>
</reference>
<dbReference type="RefSeq" id="WP_207486273.1">
    <property type="nucleotide sequence ID" value="NZ_JADIJS010000001.1"/>
</dbReference>
<proteinExistence type="predicted"/>
<name>A0ABS3JX93_9HYPH</name>
<accession>A0ABS3JX93</accession>
<evidence type="ECO:0000313" key="2">
    <source>
        <dbReference type="Proteomes" id="UP000718278"/>
    </source>
</evidence>
<dbReference type="Proteomes" id="UP000718278">
    <property type="component" value="Unassembled WGS sequence"/>
</dbReference>
<organism evidence="1 2">
    <name type="scientific">Brucella pituitosa</name>
    <dbReference type="NCBI Taxonomy" id="571256"/>
    <lineage>
        <taxon>Bacteria</taxon>
        <taxon>Pseudomonadati</taxon>
        <taxon>Pseudomonadota</taxon>
        <taxon>Alphaproteobacteria</taxon>
        <taxon>Hyphomicrobiales</taxon>
        <taxon>Brucellaceae</taxon>
        <taxon>Brucella/Ochrobactrum group</taxon>
        <taxon>Brucella</taxon>
    </lineage>
</organism>
<dbReference type="InterPro" id="IPR036390">
    <property type="entry name" value="WH_DNA-bd_sf"/>
</dbReference>